<gene>
    <name evidence="1" type="ORF">DSO57_1004237</name>
</gene>
<dbReference type="EMBL" id="QTSX02005690">
    <property type="protein sequence ID" value="KAJ9059254.1"/>
    <property type="molecule type" value="Genomic_DNA"/>
</dbReference>
<protein>
    <submittedName>
        <fullName evidence="1">Uncharacterized protein</fullName>
    </submittedName>
</protein>
<evidence type="ECO:0000313" key="1">
    <source>
        <dbReference type="EMBL" id="KAJ9059254.1"/>
    </source>
</evidence>
<dbReference type="Proteomes" id="UP001165960">
    <property type="component" value="Unassembled WGS sequence"/>
</dbReference>
<reference evidence="1" key="1">
    <citation type="submission" date="2022-04" db="EMBL/GenBank/DDBJ databases">
        <title>Genome of the entomopathogenic fungus Entomophthora muscae.</title>
        <authorList>
            <person name="Elya C."/>
            <person name="Lovett B.R."/>
            <person name="Lee E."/>
            <person name="Macias A.M."/>
            <person name="Hajek A.E."/>
            <person name="De Bivort B.L."/>
            <person name="Kasson M.T."/>
            <person name="De Fine Licht H.H."/>
            <person name="Stajich J.E."/>
        </authorList>
    </citation>
    <scope>NUCLEOTIDE SEQUENCE</scope>
    <source>
        <strain evidence="1">Berkeley</strain>
    </source>
</reference>
<organism evidence="1 2">
    <name type="scientific">Entomophthora muscae</name>
    <dbReference type="NCBI Taxonomy" id="34485"/>
    <lineage>
        <taxon>Eukaryota</taxon>
        <taxon>Fungi</taxon>
        <taxon>Fungi incertae sedis</taxon>
        <taxon>Zoopagomycota</taxon>
        <taxon>Entomophthoromycotina</taxon>
        <taxon>Entomophthoromycetes</taxon>
        <taxon>Entomophthorales</taxon>
        <taxon>Entomophthoraceae</taxon>
        <taxon>Entomophthora</taxon>
    </lineage>
</organism>
<comment type="caution">
    <text evidence="1">The sequence shown here is derived from an EMBL/GenBank/DDBJ whole genome shotgun (WGS) entry which is preliminary data.</text>
</comment>
<accession>A0ACC2SA89</accession>
<sequence length="357" mass="40716">MKVCTLLVFVASGIAASTKDITGLLNSIRNHETSDYFKKSETLKPWLTYAEIVQATKNLLESRKHSHINDLYARIENEEYRVYLKHYYGQAQGMYIWNNTRNALRSGHDAGCDSRTIKEPKCEVIILLKGEIREYMKFIKNICAQETNVKNCPDIASVYTLLSEFNKFLLKSIRDLENLEHNTNSQTLKRGLTYAGIVQATQALLESSKHSRSDNLYAGFRDEAYSAYLKHYYDQVQGINIRNNARIALEYADVSGYSPLDAKKERNRTTIVVNEEIKKYMDYIQGLCKKRLGKGICLKKILPGSNDLLFDDGTIKRSNPAVSARGDTVNSEPNGRNVEFSNPWSKFLNLICGLVFF</sequence>
<proteinExistence type="predicted"/>
<name>A0ACC2SA89_9FUNG</name>
<keyword evidence="2" id="KW-1185">Reference proteome</keyword>
<evidence type="ECO:0000313" key="2">
    <source>
        <dbReference type="Proteomes" id="UP001165960"/>
    </source>
</evidence>